<dbReference type="PANTHER" id="PTHR31233">
    <property type="entry name" value="BICAUDAL D FAMILY MEMBER"/>
    <property type="match status" value="1"/>
</dbReference>
<evidence type="ECO:0000313" key="3">
    <source>
        <dbReference type="EMBL" id="VDP52692.1"/>
    </source>
</evidence>
<dbReference type="STRING" id="48269.A0A183N8X8"/>
<dbReference type="GO" id="GO:0034452">
    <property type="term" value="F:dynactin binding"/>
    <property type="evidence" value="ECO:0007669"/>
    <property type="project" value="TreeGrafter"/>
</dbReference>
<reference evidence="3 4" key="1">
    <citation type="submission" date="2018-11" db="EMBL/GenBank/DDBJ databases">
        <authorList>
            <consortium name="Pathogen Informatics"/>
        </authorList>
    </citation>
    <scope>NUCLEOTIDE SEQUENCE [LARGE SCALE GENOMIC DNA]</scope>
    <source>
        <strain evidence="3 4">Zambia</strain>
    </source>
</reference>
<dbReference type="GO" id="GO:0005829">
    <property type="term" value="C:cytosol"/>
    <property type="evidence" value="ECO:0007669"/>
    <property type="project" value="TreeGrafter"/>
</dbReference>
<dbReference type="AlphaFoldDB" id="A0A183N8X8"/>
<dbReference type="GO" id="GO:0008093">
    <property type="term" value="F:cytoskeletal anchor activity"/>
    <property type="evidence" value="ECO:0007669"/>
    <property type="project" value="InterPro"/>
</dbReference>
<evidence type="ECO:0000256" key="1">
    <source>
        <dbReference type="ARBA" id="ARBA00010061"/>
    </source>
</evidence>
<sequence>MADGGRSLEEENRQLKSALKVSMQEKYEAAEYGLTLLETNQQLKNQLDELDRELKITRKVISFKLLTHSHHQSLEEQNLIQRRLSIAGFQEEDDLVSESANRERVLRNQVHDLEVELKENIEQQSAHEDLEKQFRNLKSDIRDAKAKEVQILNEYDDLEAENLELQKTILSLKTSQVEFESVRHELKRLQEENDVIHVQLEEITRLKRMTEKSLEDALESLQIERDQRHNLRKELDSRIISDSISHLSDLRNLNNLANVSKLSQLHESNTECQKLVMEKLIQVSGIFNIIFLEAKALVINIVVECWYCVALSVKPIGSFTVTPQQNLRPS</sequence>
<protein>
    <submittedName>
        <fullName evidence="3">Uncharacterized protein</fullName>
    </submittedName>
</protein>
<comment type="similarity">
    <text evidence="1">Belongs to the BicD family.</text>
</comment>
<evidence type="ECO:0000256" key="2">
    <source>
        <dbReference type="ARBA" id="ARBA00023054"/>
    </source>
</evidence>
<keyword evidence="2" id="KW-0175">Coiled coil</keyword>
<name>A0A183N8X8_9TREM</name>
<proteinExistence type="inferred from homology"/>
<organism evidence="3 4">
    <name type="scientific">Schistosoma margrebowiei</name>
    <dbReference type="NCBI Taxonomy" id="48269"/>
    <lineage>
        <taxon>Eukaryota</taxon>
        <taxon>Metazoa</taxon>
        <taxon>Spiralia</taxon>
        <taxon>Lophotrochozoa</taxon>
        <taxon>Platyhelminthes</taxon>
        <taxon>Trematoda</taxon>
        <taxon>Digenea</taxon>
        <taxon>Strigeidida</taxon>
        <taxon>Schistosomatoidea</taxon>
        <taxon>Schistosomatidae</taxon>
        <taxon>Schistosoma</taxon>
    </lineage>
</organism>
<dbReference type="GO" id="GO:0070840">
    <property type="term" value="F:dynein complex binding"/>
    <property type="evidence" value="ECO:0007669"/>
    <property type="project" value="InterPro"/>
</dbReference>
<keyword evidence="4" id="KW-1185">Reference proteome</keyword>
<dbReference type="EMBL" id="UZAI01020658">
    <property type="protein sequence ID" value="VDP52692.1"/>
    <property type="molecule type" value="Genomic_DNA"/>
</dbReference>
<dbReference type="GO" id="GO:0070507">
    <property type="term" value="P:regulation of microtubule cytoskeleton organization"/>
    <property type="evidence" value="ECO:0007669"/>
    <property type="project" value="TreeGrafter"/>
</dbReference>
<evidence type="ECO:0000313" key="4">
    <source>
        <dbReference type="Proteomes" id="UP000277204"/>
    </source>
</evidence>
<dbReference type="PANTHER" id="PTHR31233:SF6">
    <property type="entry name" value="PROTEIN BICAUDAL D"/>
    <property type="match status" value="1"/>
</dbReference>
<dbReference type="Pfam" id="PF09730">
    <property type="entry name" value="BicD"/>
    <property type="match status" value="1"/>
</dbReference>
<dbReference type="GO" id="GO:0072393">
    <property type="term" value="P:microtubule anchoring at microtubule organizing center"/>
    <property type="evidence" value="ECO:0007669"/>
    <property type="project" value="TreeGrafter"/>
</dbReference>
<gene>
    <name evidence="3" type="ORF">SMRZ_LOCUS24753</name>
</gene>
<dbReference type="InterPro" id="IPR018477">
    <property type="entry name" value="BICD"/>
</dbReference>
<dbReference type="GO" id="GO:0005794">
    <property type="term" value="C:Golgi apparatus"/>
    <property type="evidence" value="ECO:0007669"/>
    <property type="project" value="TreeGrafter"/>
</dbReference>
<dbReference type="Proteomes" id="UP000277204">
    <property type="component" value="Unassembled WGS sequence"/>
</dbReference>
<accession>A0A183N8X8</accession>